<name>A0AAE9XHC1_9ENTE</name>
<sequence>MENIETITGLILQEAKSKSATILDEAKSKAETFLNEQSAILEQDFQKSKETIKSNLNHQHENAMNHEDMKERKQLASFRQELFISLFDEAEQRMNDFTKEELFQFFEAAVKRSLLTGDCEVVLGERNNAKLTQADLDQVASKYEDLHLTLSEETIPYQGGFVLVQDIIEYDFLYRSLLNEINKDIGGEILAKLFE</sequence>
<gene>
    <name evidence="1" type="ORF">PML95_06030</name>
</gene>
<proteinExistence type="predicted"/>
<dbReference type="SUPFAM" id="SSF160527">
    <property type="entry name" value="V-type ATPase subunit E-like"/>
    <property type="match status" value="1"/>
</dbReference>
<evidence type="ECO:0000313" key="2">
    <source>
        <dbReference type="Proteomes" id="UP001179600"/>
    </source>
</evidence>
<dbReference type="EMBL" id="CP116507">
    <property type="protein sequence ID" value="WCG21960.1"/>
    <property type="molecule type" value="Genomic_DNA"/>
</dbReference>
<dbReference type="InterPro" id="IPR038495">
    <property type="entry name" value="ATPase_E_C"/>
</dbReference>
<evidence type="ECO:0000313" key="1">
    <source>
        <dbReference type="EMBL" id="WCG21960.1"/>
    </source>
</evidence>
<protein>
    <submittedName>
        <fullName evidence="1">V-type ATP synthase subunit E</fullName>
    </submittedName>
</protein>
<reference evidence="1" key="1">
    <citation type="submission" date="2023-01" db="EMBL/GenBank/DDBJ databases">
        <title>Oxazolidinone resistance genes in florfenicol resistant enterococci from beef cattle and veal calves at slaughter.</title>
        <authorList>
            <person name="Biggel M."/>
        </authorList>
    </citation>
    <scope>NUCLEOTIDE SEQUENCE</scope>
    <source>
        <strain evidence="1">K204-1</strain>
    </source>
</reference>
<dbReference type="Proteomes" id="UP001179600">
    <property type="component" value="Chromosome"/>
</dbReference>
<dbReference type="Gene3D" id="3.30.2320.30">
    <property type="entry name" value="ATP synthase, E subunit, C-terminal"/>
    <property type="match status" value="1"/>
</dbReference>
<dbReference type="AlphaFoldDB" id="A0AAE9XHC1"/>
<accession>A0AAE9XHC1</accession>
<organism evidence="1 2">
    <name type="scientific">Vagococcus lutrae</name>
    <dbReference type="NCBI Taxonomy" id="81947"/>
    <lineage>
        <taxon>Bacteria</taxon>
        <taxon>Bacillati</taxon>
        <taxon>Bacillota</taxon>
        <taxon>Bacilli</taxon>
        <taxon>Lactobacillales</taxon>
        <taxon>Enterococcaceae</taxon>
        <taxon>Vagococcus</taxon>
    </lineage>
</organism>
<dbReference type="RefSeq" id="WP_272163053.1">
    <property type="nucleotide sequence ID" value="NZ_CP116507.1"/>
</dbReference>